<dbReference type="InterPro" id="IPR009057">
    <property type="entry name" value="Homeodomain-like_sf"/>
</dbReference>
<dbReference type="Pfam" id="PF01965">
    <property type="entry name" value="DJ-1_PfpI"/>
    <property type="match status" value="1"/>
</dbReference>
<dbReference type="GO" id="GO:0003700">
    <property type="term" value="F:DNA-binding transcription factor activity"/>
    <property type="evidence" value="ECO:0007669"/>
    <property type="project" value="InterPro"/>
</dbReference>
<dbReference type="PANTHER" id="PTHR43130">
    <property type="entry name" value="ARAC-FAMILY TRANSCRIPTIONAL REGULATOR"/>
    <property type="match status" value="1"/>
</dbReference>
<evidence type="ECO:0000259" key="5">
    <source>
        <dbReference type="PROSITE" id="PS01124"/>
    </source>
</evidence>
<dbReference type="Pfam" id="PF12833">
    <property type="entry name" value="HTH_18"/>
    <property type="match status" value="1"/>
</dbReference>
<feature type="domain" description="HTH araC/xylS-type" evidence="5">
    <location>
        <begin position="234"/>
        <end position="332"/>
    </location>
</feature>
<protein>
    <submittedName>
        <fullName evidence="6">Transcriptional regulator, AraC family</fullName>
    </submittedName>
</protein>
<feature type="compositionally biased region" description="Basic and acidic residues" evidence="4">
    <location>
        <begin position="328"/>
        <end position="341"/>
    </location>
</feature>
<dbReference type="EMBL" id="CZQE01000035">
    <property type="protein sequence ID" value="CUS43325.1"/>
    <property type="molecule type" value="Genomic_DNA"/>
</dbReference>
<keyword evidence="1" id="KW-0805">Transcription regulation</keyword>
<dbReference type="Gene3D" id="1.10.10.60">
    <property type="entry name" value="Homeodomain-like"/>
    <property type="match status" value="1"/>
</dbReference>
<organism evidence="6">
    <name type="scientific">hydrothermal vent metagenome</name>
    <dbReference type="NCBI Taxonomy" id="652676"/>
    <lineage>
        <taxon>unclassified sequences</taxon>
        <taxon>metagenomes</taxon>
        <taxon>ecological metagenomes</taxon>
    </lineage>
</organism>
<dbReference type="Gene3D" id="3.40.50.880">
    <property type="match status" value="1"/>
</dbReference>
<reference evidence="6" key="1">
    <citation type="submission" date="2015-10" db="EMBL/GenBank/DDBJ databases">
        <authorList>
            <person name="Gilbert D.G."/>
        </authorList>
    </citation>
    <scope>NUCLEOTIDE SEQUENCE</scope>
</reference>
<dbReference type="InterPro" id="IPR002818">
    <property type="entry name" value="DJ-1/PfpI"/>
</dbReference>
<evidence type="ECO:0000256" key="3">
    <source>
        <dbReference type="ARBA" id="ARBA00023163"/>
    </source>
</evidence>
<dbReference type="InterPro" id="IPR018060">
    <property type="entry name" value="HTH_AraC"/>
</dbReference>
<keyword evidence="3" id="KW-0804">Transcription</keyword>
<dbReference type="PROSITE" id="PS01124">
    <property type="entry name" value="HTH_ARAC_FAMILY_2"/>
    <property type="match status" value="1"/>
</dbReference>
<dbReference type="InterPro" id="IPR018062">
    <property type="entry name" value="HTH_AraC-typ_CS"/>
</dbReference>
<gene>
    <name evidence="6" type="ORF">MGWOODY_Smn650</name>
</gene>
<dbReference type="PANTHER" id="PTHR43130:SF3">
    <property type="entry name" value="HTH-TYPE TRANSCRIPTIONAL REGULATOR RV1931C"/>
    <property type="match status" value="1"/>
</dbReference>
<dbReference type="AlphaFoldDB" id="A0A160TF27"/>
<dbReference type="PRINTS" id="PR00032">
    <property type="entry name" value="HTHARAC"/>
</dbReference>
<accession>A0A160TF27</accession>
<evidence type="ECO:0000313" key="6">
    <source>
        <dbReference type="EMBL" id="CUS43325.1"/>
    </source>
</evidence>
<dbReference type="InterPro" id="IPR029062">
    <property type="entry name" value="Class_I_gatase-like"/>
</dbReference>
<evidence type="ECO:0000256" key="4">
    <source>
        <dbReference type="SAM" id="MobiDB-lite"/>
    </source>
</evidence>
<dbReference type="GO" id="GO:0043565">
    <property type="term" value="F:sequence-specific DNA binding"/>
    <property type="evidence" value="ECO:0007669"/>
    <property type="project" value="InterPro"/>
</dbReference>
<dbReference type="InterPro" id="IPR020449">
    <property type="entry name" value="Tscrpt_reg_AraC-type_HTH"/>
</dbReference>
<sequence>MQTGTAFIETPRKILVVIFDGALLLNVAGPIEAFSLANRELDARRGGSGGHARYQTILASPAGGPIRTSSDIELNTLSLPDPVSGSFDTIALVGGMGMRAMSENRQLIDWLRAAAPRARRIASFGSAAFMMARAGLLNGKRCSAHWRIADNLRNQFPLVEVETEALFVRDGHVLTAAGSIASIDLALNMIEEDHGKALALMVARVLVMPRMRPGDQPQLSAELRAQTAATPRVATAAEWIVTNIDRRPTVASLADRFAMSERNFSRVFTKEMGMSPQRFIESARLEAARRWLAGSSLPIDSIARRSGYSSGEHFAQSFKKTLGTTPGDYRREAHQRAGEPH</sequence>
<name>A0A160TF27_9ZZZZ</name>
<dbReference type="InterPro" id="IPR052158">
    <property type="entry name" value="INH-QAR"/>
</dbReference>
<dbReference type="PROSITE" id="PS00041">
    <property type="entry name" value="HTH_ARAC_FAMILY_1"/>
    <property type="match status" value="1"/>
</dbReference>
<dbReference type="SUPFAM" id="SSF52317">
    <property type="entry name" value="Class I glutamine amidotransferase-like"/>
    <property type="match status" value="1"/>
</dbReference>
<keyword evidence="2" id="KW-0238">DNA-binding</keyword>
<dbReference type="CDD" id="cd03137">
    <property type="entry name" value="GATase1_AraC_1"/>
    <property type="match status" value="1"/>
</dbReference>
<dbReference type="SUPFAM" id="SSF46689">
    <property type="entry name" value="Homeodomain-like"/>
    <property type="match status" value="2"/>
</dbReference>
<proteinExistence type="predicted"/>
<evidence type="ECO:0000256" key="1">
    <source>
        <dbReference type="ARBA" id="ARBA00023015"/>
    </source>
</evidence>
<dbReference type="SMART" id="SM00342">
    <property type="entry name" value="HTH_ARAC"/>
    <property type="match status" value="1"/>
</dbReference>
<feature type="region of interest" description="Disordered" evidence="4">
    <location>
        <begin position="319"/>
        <end position="341"/>
    </location>
</feature>
<evidence type="ECO:0000256" key="2">
    <source>
        <dbReference type="ARBA" id="ARBA00023125"/>
    </source>
</evidence>